<evidence type="ECO:0000313" key="1">
    <source>
        <dbReference type="EMBL" id="OCT94567.1"/>
    </source>
</evidence>
<reference evidence="2" key="1">
    <citation type="journal article" date="2016" name="Nature">
        <title>Genome evolution in the allotetraploid frog Xenopus laevis.</title>
        <authorList>
            <person name="Session A.M."/>
            <person name="Uno Y."/>
            <person name="Kwon T."/>
            <person name="Chapman J.A."/>
            <person name="Toyoda A."/>
            <person name="Takahashi S."/>
            <person name="Fukui A."/>
            <person name="Hikosaka A."/>
            <person name="Suzuki A."/>
            <person name="Kondo M."/>
            <person name="van Heeringen S.J."/>
            <person name="Quigley I."/>
            <person name="Heinz S."/>
            <person name="Ogino H."/>
            <person name="Ochi H."/>
            <person name="Hellsten U."/>
            <person name="Lyons J.B."/>
            <person name="Simakov O."/>
            <person name="Putnam N."/>
            <person name="Stites J."/>
            <person name="Kuroki Y."/>
            <person name="Tanaka T."/>
            <person name="Michiue T."/>
            <person name="Watanabe M."/>
            <person name="Bogdanovic O."/>
            <person name="Lister R."/>
            <person name="Georgiou G."/>
            <person name="Paranjpe S.S."/>
            <person name="van Kruijsbergen I."/>
            <person name="Shu S."/>
            <person name="Carlson J."/>
            <person name="Kinoshita T."/>
            <person name="Ohta Y."/>
            <person name="Mawaribuchi S."/>
            <person name="Jenkins J."/>
            <person name="Grimwood J."/>
            <person name="Schmutz J."/>
            <person name="Mitros T."/>
            <person name="Mozaffari S.V."/>
            <person name="Suzuki Y."/>
            <person name="Haramoto Y."/>
            <person name="Yamamoto T.S."/>
            <person name="Takagi C."/>
            <person name="Heald R."/>
            <person name="Miller K."/>
            <person name="Haudenschild C."/>
            <person name="Kitzman J."/>
            <person name="Nakayama T."/>
            <person name="Izutsu Y."/>
            <person name="Robert J."/>
            <person name="Fortriede J."/>
            <person name="Burns K."/>
            <person name="Lotay V."/>
            <person name="Karimi K."/>
            <person name="Yasuoka Y."/>
            <person name="Dichmann D.S."/>
            <person name="Flajnik M.F."/>
            <person name="Houston D.W."/>
            <person name="Shendure J."/>
            <person name="DuPasquier L."/>
            <person name="Vize P.D."/>
            <person name="Zorn A.M."/>
            <person name="Ito M."/>
            <person name="Marcotte E.M."/>
            <person name="Wallingford J.B."/>
            <person name="Ito Y."/>
            <person name="Asashima M."/>
            <person name="Ueno N."/>
            <person name="Matsuda Y."/>
            <person name="Veenstra G.J."/>
            <person name="Fujiyama A."/>
            <person name="Harland R.M."/>
            <person name="Taira M."/>
            <person name="Rokhsar D.S."/>
        </authorList>
    </citation>
    <scope>NUCLEOTIDE SEQUENCE [LARGE SCALE GENOMIC DNA]</scope>
    <source>
        <strain evidence="2">J</strain>
    </source>
</reference>
<protein>
    <submittedName>
        <fullName evidence="1">Uncharacterized protein</fullName>
    </submittedName>
</protein>
<name>A0A974DMR0_XENLA</name>
<sequence>METSQHFISPDLFASMKSVSGEDWAEYAAAALHHAANMQSPVADCRGGMAASKTSPERHQAPHALVTKTASCAGVRVVSGAGVESGEAVGTNSSSHIATPSVEMHKSLTGNSHLESLLKGQYADSSHNQDQTPTTDELVELIKLANEQELQRKKFKVELQKAFYNYSTADVEKQDFYLAIVNKINEEFRTLEKQILQNYKKIGPLSEVYTNRRRFEDSRQALKQPASRSPDIFSLHSLF</sequence>
<dbReference type="EMBL" id="CM004468">
    <property type="protein sequence ID" value="OCT94567.1"/>
    <property type="molecule type" value="Genomic_DNA"/>
</dbReference>
<dbReference type="Proteomes" id="UP000694892">
    <property type="component" value="Chromosome 2L"/>
</dbReference>
<organism evidence="1 2">
    <name type="scientific">Xenopus laevis</name>
    <name type="common">African clawed frog</name>
    <dbReference type="NCBI Taxonomy" id="8355"/>
    <lineage>
        <taxon>Eukaryota</taxon>
        <taxon>Metazoa</taxon>
        <taxon>Chordata</taxon>
        <taxon>Craniata</taxon>
        <taxon>Vertebrata</taxon>
        <taxon>Euteleostomi</taxon>
        <taxon>Amphibia</taxon>
        <taxon>Batrachia</taxon>
        <taxon>Anura</taxon>
        <taxon>Pipoidea</taxon>
        <taxon>Pipidae</taxon>
        <taxon>Xenopodinae</taxon>
        <taxon>Xenopus</taxon>
        <taxon>Xenopus</taxon>
    </lineage>
</organism>
<accession>A0A974DMR0</accession>
<evidence type="ECO:0000313" key="2">
    <source>
        <dbReference type="Proteomes" id="UP000694892"/>
    </source>
</evidence>
<gene>
    <name evidence="1" type="ORF">XELAEV_18012241mg</name>
</gene>
<proteinExistence type="predicted"/>
<dbReference type="AlphaFoldDB" id="A0A974DMR0"/>